<evidence type="ECO:0000313" key="1">
    <source>
        <dbReference type="EMBL" id="KAJ1642049.1"/>
    </source>
</evidence>
<proteinExistence type="predicted"/>
<comment type="caution">
    <text evidence="1">The sequence shown here is derived from an EMBL/GenBank/DDBJ whole genome shotgun (WGS) entry which is preliminary data.</text>
</comment>
<evidence type="ECO:0000313" key="2">
    <source>
        <dbReference type="Proteomes" id="UP001145021"/>
    </source>
</evidence>
<dbReference type="AlphaFoldDB" id="A0A9W7XGG8"/>
<accession>A0A9W7XGG8</accession>
<dbReference type="Proteomes" id="UP001145021">
    <property type="component" value="Unassembled WGS sequence"/>
</dbReference>
<keyword evidence="2" id="KW-1185">Reference proteome</keyword>
<protein>
    <submittedName>
        <fullName evidence="1">Uncharacterized protein</fullName>
    </submittedName>
</protein>
<sequence length="349" mass="40904">MTKQFDDPVEQAYLFSWIRERFHLNKRQTSIKNVELRLDQARSTIETMRMALSGAADQKQRIGDLAYGRTGWLKDVVQQIREFHHPTQCCDLIRDVRPISSKLHQPHRAYWIPLDLRAFSVPSYLLERQRLEDEKGKKREKRKQRLKRHQLSKEIAELTAAVNRGNTLLADSGLLPGAFSAEPSVSRGPHYVPGVLGNPAWIPPKIRNRMDPPFVQHVRASIGCEFFTVNSRKPPHWLSAKIAAIYRSQAKRVIKHEFYYYLVDDLKLEEEFEERLGIDDRGYWIFARNYRDFLRTRIKNFSLSLDSPEIQNEEVGLELRESMDEYKRLVAHAMELQFQDSLAAKRMDV</sequence>
<dbReference type="EMBL" id="JANBOH010000501">
    <property type="protein sequence ID" value="KAJ1642049.1"/>
    <property type="molecule type" value="Genomic_DNA"/>
</dbReference>
<organism evidence="1 2">
    <name type="scientific">Coemansia asiatica</name>
    <dbReference type="NCBI Taxonomy" id="1052880"/>
    <lineage>
        <taxon>Eukaryota</taxon>
        <taxon>Fungi</taxon>
        <taxon>Fungi incertae sedis</taxon>
        <taxon>Zoopagomycota</taxon>
        <taxon>Kickxellomycotina</taxon>
        <taxon>Kickxellomycetes</taxon>
        <taxon>Kickxellales</taxon>
        <taxon>Kickxellaceae</taxon>
        <taxon>Coemansia</taxon>
    </lineage>
</organism>
<gene>
    <name evidence="1" type="ORF">LPJ64_006066</name>
</gene>
<reference evidence="1" key="1">
    <citation type="submission" date="2022-07" db="EMBL/GenBank/DDBJ databases">
        <title>Phylogenomic reconstructions and comparative analyses of Kickxellomycotina fungi.</title>
        <authorList>
            <person name="Reynolds N.K."/>
            <person name="Stajich J.E."/>
            <person name="Barry K."/>
            <person name="Grigoriev I.V."/>
            <person name="Crous P."/>
            <person name="Smith M.E."/>
        </authorList>
    </citation>
    <scope>NUCLEOTIDE SEQUENCE</scope>
    <source>
        <strain evidence="1">NBRC 105413</strain>
    </source>
</reference>
<name>A0A9W7XGG8_9FUNG</name>